<dbReference type="PANTHER" id="PTHR13286:SF8">
    <property type="entry name" value="OS04G0166600 PROTEIN"/>
    <property type="match status" value="1"/>
</dbReference>
<evidence type="ECO:0000313" key="2">
    <source>
        <dbReference type="EMBL" id="MBX06914.1"/>
    </source>
</evidence>
<feature type="compositionally biased region" description="Polar residues" evidence="1">
    <location>
        <begin position="134"/>
        <end position="143"/>
    </location>
</feature>
<reference evidence="2" key="1">
    <citation type="submission" date="2018-02" db="EMBL/GenBank/DDBJ databases">
        <title>Rhizophora mucronata_Transcriptome.</title>
        <authorList>
            <person name="Meera S.P."/>
            <person name="Sreeshan A."/>
            <person name="Augustine A."/>
        </authorList>
    </citation>
    <scope>NUCLEOTIDE SEQUENCE</scope>
    <source>
        <tissue evidence="2">Leaf</tissue>
    </source>
</reference>
<evidence type="ECO:0000256" key="1">
    <source>
        <dbReference type="SAM" id="MobiDB-lite"/>
    </source>
</evidence>
<feature type="region of interest" description="Disordered" evidence="1">
    <location>
        <begin position="85"/>
        <end position="143"/>
    </location>
</feature>
<name>A0A2P2KMH2_RHIMU</name>
<dbReference type="GO" id="GO:0000118">
    <property type="term" value="C:histone deacetylase complex"/>
    <property type="evidence" value="ECO:0007669"/>
    <property type="project" value="TreeGrafter"/>
</dbReference>
<organism evidence="2">
    <name type="scientific">Rhizophora mucronata</name>
    <name type="common">Asiatic mangrove</name>
    <dbReference type="NCBI Taxonomy" id="61149"/>
    <lineage>
        <taxon>Eukaryota</taxon>
        <taxon>Viridiplantae</taxon>
        <taxon>Streptophyta</taxon>
        <taxon>Embryophyta</taxon>
        <taxon>Tracheophyta</taxon>
        <taxon>Spermatophyta</taxon>
        <taxon>Magnoliopsida</taxon>
        <taxon>eudicotyledons</taxon>
        <taxon>Gunneridae</taxon>
        <taxon>Pentapetalae</taxon>
        <taxon>rosids</taxon>
        <taxon>fabids</taxon>
        <taxon>Malpighiales</taxon>
        <taxon>Rhizophoraceae</taxon>
        <taxon>Rhizophora</taxon>
    </lineage>
</organism>
<dbReference type="InterPro" id="IPR024145">
    <property type="entry name" value="His_deAcase_SAP30/SAP30L"/>
</dbReference>
<evidence type="ECO:0008006" key="3">
    <source>
        <dbReference type="Google" id="ProtNLM"/>
    </source>
</evidence>
<accession>A0A2P2KMH2</accession>
<dbReference type="GO" id="GO:0003712">
    <property type="term" value="F:transcription coregulator activity"/>
    <property type="evidence" value="ECO:0007669"/>
    <property type="project" value="TreeGrafter"/>
</dbReference>
<dbReference type="EMBL" id="GGEC01026430">
    <property type="protein sequence ID" value="MBX06914.1"/>
    <property type="molecule type" value="Transcribed_RNA"/>
</dbReference>
<sequence length="211" mass="23609">MMETELCSSRILSHFRLESGDEELSVLPRHTKVIVTGNNRTKSVLVGLQGVVKKAVGLGGWHWLVLKNGDEVKLQRNALSVLEHPTGNEVDDDKEIDSSSGSDICEKDQDISSGSEYHKNRKPRVRPARPYVPSASTAKSANRSSYRDVQSIIHTLQPVRYLAEVSACLMYMPNTWYSNDLSLSHLIHLKKGLNIWIASGEELMLNLIPFL</sequence>
<protein>
    <recommendedName>
        <fullName evidence="3">Histone deacetylase complex subunit SAP30 Sin3 binding domain-containing protein</fullName>
    </recommendedName>
</protein>
<dbReference type="PANTHER" id="PTHR13286">
    <property type="entry name" value="SAP30"/>
    <property type="match status" value="1"/>
</dbReference>
<dbReference type="GO" id="GO:0006355">
    <property type="term" value="P:regulation of DNA-templated transcription"/>
    <property type="evidence" value="ECO:0007669"/>
    <property type="project" value="TreeGrafter"/>
</dbReference>
<proteinExistence type="predicted"/>
<dbReference type="AlphaFoldDB" id="A0A2P2KMH2"/>